<name>A0A1H3MYI4_9MICO</name>
<evidence type="ECO:0000313" key="10">
    <source>
        <dbReference type="Proteomes" id="UP000198891"/>
    </source>
</evidence>
<evidence type="ECO:0000256" key="4">
    <source>
        <dbReference type="ARBA" id="ARBA00022475"/>
    </source>
</evidence>
<dbReference type="Proteomes" id="UP000198891">
    <property type="component" value="Unassembled WGS sequence"/>
</dbReference>
<feature type="transmembrane region" description="Helical" evidence="8">
    <location>
        <begin position="23"/>
        <end position="45"/>
    </location>
</feature>
<feature type="transmembrane region" description="Helical" evidence="8">
    <location>
        <begin position="224"/>
        <end position="246"/>
    </location>
</feature>
<keyword evidence="4" id="KW-1003">Cell membrane</keyword>
<reference evidence="9 10" key="1">
    <citation type="submission" date="2016-10" db="EMBL/GenBank/DDBJ databases">
        <authorList>
            <person name="de Groot N.N."/>
        </authorList>
    </citation>
    <scope>NUCLEOTIDE SEQUENCE [LARGE SCALE GENOMIC DNA]</scope>
    <source>
        <strain evidence="9 10">CGMCC 4.3491</strain>
    </source>
</reference>
<evidence type="ECO:0000256" key="2">
    <source>
        <dbReference type="ARBA" id="ARBA00009773"/>
    </source>
</evidence>
<feature type="transmembrane region" description="Helical" evidence="8">
    <location>
        <begin position="322"/>
        <end position="353"/>
    </location>
</feature>
<evidence type="ECO:0000256" key="5">
    <source>
        <dbReference type="ARBA" id="ARBA00022692"/>
    </source>
</evidence>
<evidence type="ECO:0000256" key="1">
    <source>
        <dbReference type="ARBA" id="ARBA00004651"/>
    </source>
</evidence>
<proteinExistence type="inferred from homology"/>
<dbReference type="AlphaFoldDB" id="A0A1H3MYI4"/>
<evidence type="ECO:0000256" key="6">
    <source>
        <dbReference type="ARBA" id="ARBA00022989"/>
    </source>
</evidence>
<comment type="subcellular location">
    <subcellularLocation>
        <location evidence="1">Cell membrane</location>
        <topology evidence="1">Multi-pass membrane protein</topology>
    </subcellularLocation>
</comment>
<dbReference type="Pfam" id="PF01594">
    <property type="entry name" value="AI-2E_transport"/>
    <property type="match status" value="1"/>
</dbReference>
<dbReference type="EMBL" id="FNPZ01000001">
    <property type="protein sequence ID" value="SDY81563.1"/>
    <property type="molecule type" value="Genomic_DNA"/>
</dbReference>
<dbReference type="PANTHER" id="PTHR21716:SF53">
    <property type="entry name" value="PERMEASE PERM-RELATED"/>
    <property type="match status" value="1"/>
</dbReference>
<keyword evidence="6 8" id="KW-1133">Transmembrane helix</keyword>
<dbReference type="GO" id="GO:0055085">
    <property type="term" value="P:transmembrane transport"/>
    <property type="evidence" value="ECO:0007669"/>
    <property type="project" value="TreeGrafter"/>
</dbReference>
<dbReference type="GO" id="GO:0005886">
    <property type="term" value="C:plasma membrane"/>
    <property type="evidence" value="ECO:0007669"/>
    <property type="project" value="UniProtKB-SubCell"/>
</dbReference>
<evidence type="ECO:0000256" key="8">
    <source>
        <dbReference type="SAM" id="Phobius"/>
    </source>
</evidence>
<protein>
    <submittedName>
        <fullName evidence="9">Predicted PurR-regulated permease PerM</fullName>
    </submittedName>
</protein>
<feature type="transmembrane region" description="Helical" evidence="8">
    <location>
        <begin position="252"/>
        <end position="276"/>
    </location>
</feature>
<dbReference type="PANTHER" id="PTHR21716">
    <property type="entry name" value="TRANSMEMBRANE PROTEIN"/>
    <property type="match status" value="1"/>
</dbReference>
<keyword evidence="5 8" id="KW-0812">Transmembrane</keyword>
<feature type="transmembrane region" description="Helical" evidence="8">
    <location>
        <begin position="51"/>
        <end position="69"/>
    </location>
</feature>
<evidence type="ECO:0000256" key="7">
    <source>
        <dbReference type="ARBA" id="ARBA00023136"/>
    </source>
</evidence>
<feature type="transmembrane region" description="Helical" evidence="8">
    <location>
        <begin position="81"/>
        <end position="102"/>
    </location>
</feature>
<accession>A0A1H3MYI4</accession>
<feature type="transmembrane region" description="Helical" evidence="8">
    <location>
        <begin position="283"/>
        <end position="302"/>
    </location>
</feature>
<sequence length="364" mass="38806">MRRPAVRNPYPERMAIPKLLTGGPFRFGFVATLGVLLALLLGLAISSLATALTLIFVALFVCLGLYPVVQWLEARKFSRTLAVLTVMAGFVLLMALLLWLIIPVVVEQLTELFTYLPKGFDQIETQDWFITVNESFGGALTPAVEWLQKTASDPNTWLAIGGGAFRVGVNILNGTFNVIFVAVLTLYFVAGLESIKASVYSLVPASKREGFISLSEEITKSVGSYLGGMVILAAMNAAFTFILLSICGVRYAGIMAALAFPITLIPLVGSVINLVLVTFVSLFTSPGTALIVGIVMLVYVQVEAYVLTPRIVGKAISIPGSLVLIGAMVGGTLLGLLGALIACPVTASILLIIKKVVVPRQNLV</sequence>
<evidence type="ECO:0000313" key="9">
    <source>
        <dbReference type="EMBL" id="SDY81563.1"/>
    </source>
</evidence>
<evidence type="ECO:0000256" key="3">
    <source>
        <dbReference type="ARBA" id="ARBA00022448"/>
    </source>
</evidence>
<keyword evidence="3" id="KW-0813">Transport</keyword>
<keyword evidence="7 8" id="KW-0472">Membrane</keyword>
<gene>
    <name evidence="9" type="ORF">SAMN05216554_1614</name>
</gene>
<dbReference type="InterPro" id="IPR002549">
    <property type="entry name" value="AI-2E-like"/>
</dbReference>
<organism evidence="9 10">
    <name type="scientific">Herbiconiux ginsengi</name>
    <dbReference type="NCBI Taxonomy" id="381665"/>
    <lineage>
        <taxon>Bacteria</taxon>
        <taxon>Bacillati</taxon>
        <taxon>Actinomycetota</taxon>
        <taxon>Actinomycetes</taxon>
        <taxon>Micrococcales</taxon>
        <taxon>Microbacteriaceae</taxon>
        <taxon>Herbiconiux</taxon>
    </lineage>
</organism>
<dbReference type="STRING" id="381665.SAMN05216554_1614"/>
<feature type="transmembrane region" description="Helical" evidence="8">
    <location>
        <begin position="178"/>
        <end position="203"/>
    </location>
</feature>
<comment type="similarity">
    <text evidence="2">Belongs to the autoinducer-2 exporter (AI-2E) (TC 2.A.86) family.</text>
</comment>
<keyword evidence="10" id="KW-1185">Reference proteome</keyword>